<comment type="similarity">
    <text evidence="4">Belongs to the WD repeat PAAF1/RPN14 family.</text>
</comment>
<dbReference type="OrthoDB" id="10257301at2759"/>
<dbReference type="InterPro" id="IPR036322">
    <property type="entry name" value="WD40_repeat_dom_sf"/>
</dbReference>
<keyword evidence="6" id="KW-1185">Reference proteome</keyword>
<sequence>MYNAPQVEIQSDALQICFELAKEISDRNPNTVWLRIGQNSFNLHVANGSMIDKEHDLKLVQEKNRPTCYKLFYGQNEPFNLVFPSAHFVLGVDKHLNLTRICGLPNMFVLGTSNGDLIKFGNPIPFNISKFVLKENAHYADVTHVLSFSSGSVLLTIGIDMQIKIWKNDSKDLDFGSPIRILKGIHQGRITDCVMIGRGRNIVSCGLDGQIVFWELGSGEAVWKGRRIRDLHDGCTSLCISKITSEETHVNSEMFFECDGKVLWSGHVSGTVSVWDCSTRLSLGEFPTNQDGYQVQQIEALETMNGVIIGLNNGNVILFTYDFNQRKAIKVWEVNVEKPENEDGTIDIKKIRAHKSLILVLTDNYLACLDLKTGHLISSFVGYDDSVNDFYVSDMGNTSKVVVAGKRGFLSMFKL</sequence>
<dbReference type="RefSeq" id="XP_019019377.1">
    <property type="nucleotide sequence ID" value="XM_019161078.1"/>
</dbReference>
<dbReference type="SUPFAM" id="SSF50978">
    <property type="entry name" value="WD40 repeat-like"/>
    <property type="match status" value="1"/>
</dbReference>
<evidence type="ECO:0000256" key="2">
    <source>
        <dbReference type="ARBA" id="ARBA00022737"/>
    </source>
</evidence>
<dbReference type="InterPro" id="IPR051179">
    <property type="entry name" value="WD_repeat_multifunction"/>
</dbReference>
<dbReference type="InterPro" id="IPR015943">
    <property type="entry name" value="WD40/YVTN_repeat-like_dom_sf"/>
</dbReference>
<evidence type="ECO:0000313" key="6">
    <source>
        <dbReference type="Proteomes" id="UP000094455"/>
    </source>
</evidence>
<dbReference type="SMART" id="SM00320">
    <property type="entry name" value="WD40"/>
    <property type="match status" value="4"/>
</dbReference>
<dbReference type="InterPro" id="IPR001680">
    <property type="entry name" value="WD40_rpt"/>
</dbReference>
<dbReference type="GeneID" id="30177765"/>
<name>A0A1E3NQ77_9ASCO</name>
<proteinExistence type="inferred from homology"/>
<keyword evidence="3" id="KW-0647">Proteasome</keyword>
<keyword evidence="1" id="KW-0853">WD repeat</keyword>
<dbReference type="PANTHER" id="PTHR19857:SF19">
    <property type="entry name" value="26S PROTEASOME REGULATORY SUBUNIT RPN14"/>
    <property type="match status" value="1"/>
</dbReference>
<dbReference type="GO" id="GO:0000502">
    <property type="term" value="C:proteasome complex"/>
    <property type="evidence" value="ECO:0007669"/>
    <property type="project" value="UniProtKB-KW"/>
</dbReference>
<dbReference type="Pfam" id="PF00400">
    <property type="entry name" value="WD40"/>
    <property type="match status" value="1"/>
</dbReference>
<evidence type="ECO:0000313" key="5">
    <source>
        <dbReference type="EMBL" id="ODQ48264.1"/>
    </source>
</evidence>
<dbReference type="Gene3D" id="2.130.10.10">
    <property type="entry name" value="YVTN repeat-like/Quinoprotein amine dehydrogenase"/>
    <property type="match status" value="1"/>
</dbReference>
<dbReference type="STRING" id="763406.A0A1E3NQ77"/>
<evidence type="ECO:0000256" key="1">
    <source>
        <dbReference type="ARBA" id="ARBA00022574"/>
    </source>
</evidence>
<reference evidence="5 6" key="1">
    <citation type="journal article" date="2016" name="Proc. Natl. Acad. Sci. U.S.A.">
        <title>Comparative genomics of biotechnologically important yeasts.</title>
        <authorList>
            <person name="Riley R."/>
            <person name="Haridas S."/>
            <person name="Wolfe K.H."/>
            <person name="Lopes M.R."/>
            <person name="Hittinger C.T."/>
            <person name="Goeker M."/>
            <person name="Salamov A.A."/>
            <person name="Wisecaver J.H."/>
            <person name="Long T.M."/>
            <person name="Calvey C.H."/>
            <person name="Aerts A.L."/>
            <person name="Barry K.W."/>
            <person name="Choi C."/>
            <person name="Clum A."/>
            <person name="Coughlan A.Y."/>
            <person name="Deshpande S."/>
            <person name="Douglass A.P."/>
            <person name="Hanson S.J."/>
            <person name="Klenk H.-P."/>
            <person name="LaButti K.M."/>
            <person name="Lapidus A."/>
            <person name="Lindquist E.A."/>
            <person name="Lipzen A.M."/>
            <person name="Meier-Kolthoff J.P."/>
            <person name="Ohm R.A."/>
            <person name="Otillar R.P."/>
            <person name="Pangilinan J.L."/>
            <person name="Peng Y."/>
            <person name="Rokas A."/>
            <person name="Rosa C.A."/>
            <person name="Scheuner C."/>
            <person name="Sibirny A.A."/>
            <person name="Slot J.C."/>
            <person name="Stielow J.B."/>
            <person name="Sun H."/>
            <person name="Kurtzman C.P."/>
            <person name="Blackwell M."/>
            <person name="Grigoriev I.V."/>
            <person name="Jeffries T.W."/>
        </authorList>
    </citation>
    <scope>NUCLEOTIDE SEQUENCE [LARGE SCALE GENOMIC DNA]</scope>
    <source>
        <strain evidence="5 6">NRRL Y-2026</strain>
    </source>
</reference>
<evidence type="ECO:0000256" key="3">
    <source>
        <dbReference type="ARBA" id="ARBA00022942"/>
    </source>
</evidence>
<protein>
    <submittedName>
        <fullName evidence="5">Uncharacterized protein</fullName>
    </submittedName>
</protein>
<gene>
    <name evidence="5" type="ORF">PICMEDRAFT_16071</name>
</gene>
<organism evidence="5 6">
    <name type="scientific">Pichia membranifaciens NRRL Y-2026</name>
    <dbReference type="NCBI Taxonomy" id="763406"/>
    <lineage>
        <taxon>Eukaryota</taxon>
        <taxon>Fungi</taxon>
        <taxon>Dikarya</taxon>
        <taxon>Ascomycota</taxon>
        <taxon>Saccharomycotina</taxon>
        <taxon>Pichiomycetes</taxon>
        <taxon>Pichiales</taxon>
        <taxon>Pichiaceae</taxon>
        <taxon>Pichia</taxon>
    </lineage>
</organism>
<dbReference type="Proteomes" id="UP000094455">
    <property type="component" value="Unassembled WGS sequence"/>
</dbReference>
<keyword evidence="2" id="KW-0677">Repeat</keyword>
<accession>A0A1E3NQ77</accession>
<dbReference type="EMBL" id="KV454002">
    <property type="protein sequence ID" value="ODQ48264.1"/>
    <property type="molecule type" value="Genomic_DNA"/>
</dbReference>
<evidence type="ECO:0000256" key="4">
    <source>
        <dbReference type="ARBA" id="ARBA00038321"/>
    </source>
</evidence>
<dbReference type="PANTHER" id="PTHR19857">
    <property type="entry name" value="MITOCHONDRIAL DIVISION PROTEIN 1-RELATED"/>
    <property type="match status" value="1"/>
</dbReference>
<dbReference type="AlphaFoldDB" id="A0A1E3NQ77"/>